<dbReference type="PROSITE" id="PS51456">
    <property type="entry name" value="MYOSIN_MOTOR"/>
    <property type="match status" value="1"/>
</dbReference>
<keyword evidence="7" id="KW-0518">Myosin</keyword>
<reference evidence="10" key="3">
    <citation type="submission" date="2025-09" db="UniProtKB">
        <authorList>
            <consortium name="Ensembl"/>
        </authorList>
    </citation>
    <scope>IDENTIFICATION</scope>
</reference>
<dbReference type="GO" id="GO:0016459">
    <property type="term" value="C:myosin complex"/>
    <property type="evidence" value="ECO:0007669"/>
    <property type="project" value="UniProtKB-KW"/>
</dbReference>
<feature type="compositionally biased region" description="Basic and acidic residues" evidence="8">
    <location>
        <begin position="305"/>
        <end position="329"/>
    </location>
</feature>
<dbReference type="Proteomes" id="UP000007875">
    <property type="component" value="Unassembled WGS sequence"/>
</dbReference>
<evidence type="ECO:0000256" key="7">
    <source>
        <dbReference type="PROSITE-ProRule" id="PRU00782"/>
    </source>
</evidence>
<dbReference type="Pfam" id="PF21521">
    <property type="entry name" value="MYO6_lever"/>
    <property type="match status" value="1"/>
</dbReference>
<dbReference type="GO" id="GO:0051015">
    <property type="term" value="F:actin filament binding"/>
    <property type="evidence" value="ECO:0007669"/>
    <property type="project" value="TreeGrafter"/>
</dbReference>
<dbReference type="Gene3D" id="6.10.220.10">
    <property type="match status" value="1"/>
</dbReference>
<dbReference type="GeneTree" id="ENSGT00940000156078"/>
<keyword evidence="2" id="KW-1009">Hearing</keyword>
<dbReference type="InterPro" id="IPR032412">
    <property type="entry name" value="Myosin-VI_CBD"/>
</dbReference>
<dbReference type="PANTHER" id="PTHR13140">
    <property type="entry name" value="MYOSIN"/>
    <property type="match status" value="1"/>
</dbReference>
<accession>H2YSJ6</accession>
<dbReference type="PROSITE" id="PS50096">
    <property type="entry name" value="IQ"/>
    <property type="match status" value="1"/>
</dbReference>
<dbReference type="GO" id="GO:0030139">
    <property type="term" value="C:endocytic vesicle"/>
    <property type="evidence" value="ECO:0007669"/>
    <property type="project" value="TreeGrafter"/>
</dbReference>
<evidence type="ECO:0000313" key="11">
    <source>
        <dbReference type="Proteomes" id="UP000007875"/>
    </source>
</evidence>
<comment type="caution">
    <text evidence="7">Lacks conserved residue(s) required for the propagation of feature annotation.</text>
</comment>
<reference evidence="11" key="1">
    <citation type="submission" date="2003-08" db="EMBL/GenBank/DDBJ databases">
        <authorList>
            <person name="Birren B."/>
            <person name="Nusbaum C."/>
            <person name="Abebe A."/>
            <person name="Abouelleil A."/>
            <person name="Adekoya E."/>
            <person name="Ait-zahra M."/>
            <person name="Allen N."/>
            <person name="Allen T."/>
            <person name="An P."/>
            <person name="Anderson M."/>
            <person name="Anderson S."/>
            <person name="Arachchi H."/>
            <person name="Armbruster J."/>
            <person name="Bachantsang P."/>
            <person name="Baldwin J."/>
            <person name="Barry A."/>
            <person name="Bayul T."/>
            <person name="Blitshsteyn B."/>
            <person name="Bloom T."/>
            <person name="Blye J."/>
            <person name="Boguslavskiy L."/>
            <person name="Borowsky M."/>
            <person name="Boukhgalter B."/>
            <person name="Brunache A."/>
            <person name="Butler J."/>
            <person name="Calixte N."/>
            <person name="Calvo S."/>
            <person name="Camarata J."/>
            <person name="Campo K."/>
            <person name="Chang J."/>
            <person name="Cheshatsang Y."/>
            <person name="Citroen M."/>
            <person name="Collymore A."/>
            <person name="Considine T."/>
            <person name="Cook A."/>
            <person name="Cooke P."/>
            <person name="Corum B."/>
            <person name="Cuomo C."/>
            <person name="David R."/>
            <person name="Dawoe T."/>
            <person name="Degray S."/>
            <person name="Dodge S."/>
            <person name="Dooley K."/>
            <person name="Dorje P."/>
            <person name="Dorjee K."/>
            <person name="Dorris L."/>
            <person name="Duffey N."/>
            <person name="Dupes A."/>
            <person name="Elkins T."/>
            <person name="Engels R."/>
            <person name="Erickson J."/>
            <person name="Farina A."/>
            <person name="Faro S."/>
            <person name="Ferreira P."/>
            <person name="Fischer H."/>
            <person name="Fitzgerald M."/>
            <person name="Foley K."/>
            <person name="Gage D."/>
            <person name="Galagan J."/>
            <person name="Gearin G."/>
            <person name="Gnerre S."/>
            <person name="Gnirke A."/>
            <person name="Goyette A."/>
            <person name="Graham J."/>
            <person name="Grandbois E."/>
            <person name="Gyaltsen K."/>
            <person name="Hafez N."/>
            <person name="Hagopian D."/>
            <person name="Hagos B."/>
            <person name="Hall J."/>
            <person name="Hatcher B."/>
            <person name="Heller A."/>
            <person name="Higgins H."/>
            <person name="Honan T."/>
            <person name="Horn A."/>
            <person name="Houde N."/>
            <person name="Hughes L."/>
            <person name="Hulme W."/>
            <person name="Husby E."/>
            <person name="Iliev I."/>
            <person name="Jaffe D."/>
            <person name="Jones C."/>
            <person name="Kamal M."/>
            <person name="Kamat A."/>
            <person name="Kamvysselis M."/>
            <person name="Karlsson E."/>
            <person name="Kells C."/>
            <person name="Kieu A."/>
            <person name="Kisner P."/>
            <person name="Kodira C."/>
            <person name="Kulbokas E."/>
            <person name="Labutti K."/>
            <person name="Lama D."/>
            <person name="Landers T."/>
            <person name="Leger J."/>
            <person name="Levine S."/>
            <person name="Lewis D."/>
            <person name="Lewis T."/>
            <person name="Lindblad-toh K."/>
            <person name="Liu X."/>
            <person name="Lokyitsang T."/>
            <person name="Lokyitsang Y."/>
            <person name="Lucien O."/>
            <person name="Lui A."/>
            <person name="Ma L.J."/>
            <person name="Mabbitt R."/>
            <person name="Macdonald J."/>
            <person name="Maclean C."/>
            <person name="Major J."/>
            <person name="Manning J."/>
            <person name="Marabella R."/>
            <person name="Maru K."/>
            <person name="Matthews C."/>
            <person name="Mauceli E."/>
            <person name="Mccarthy M."/>
            <person name="Mcdonough S."/>
            <person name="Mcghee T."/>
            <person name="Meldrim J."/>
            <person name="Meneus L."/>
            <person name="Mesirov J."/>
            <person name="Mihalev A."/>
            <person name="Mihova T."/>
            <person name="Mikkelsen T."/>
            <person name="Mlenga V."/>
            <person name="Moru K."/>
            <person name="Mozes J."/>
            <person name="Mulrain L."/>
            <person name="Munson G."/>
            <person name="Naylor J."/>
            <person name="Newes C."/>
            <person name="Nguyen C."/>
            <person name="Nguyen N."/>
            <person name="Nguyen T."/>
            <person name="Nicol R."/>
            <person name="Nielsen C."/>
            <person name="Nizzari M."/>
            <person name="Norbu C."/>
            <person name="Norbu N."/>
            <person name="O'donnell P."/>
            <person name="Okoawo O."/>
            <person name="O'leary S."/>
            <person name="Omotosho B."/>
            <person name="O'neill K."/>
            <person name="Osman S."/>
            <person name="Parker S."/>
            <person name="Perrin D."/>
            <person name="Phunkhang P."/>
            <person name="Piqani B."/>
            <person name="Purcell S."/>
            <person name="Rachupka T."/>
            <person name="Ramasamy U."/>
            <person name="Rameau R."/>
            <person name="Ray V."/>
            <person name="Raymond C."/>
            <person name="Retta R."/>
            <person name="Richardson S."/>
            <person name="Rise C."/>
            <person name="Rodriguez J."/>
            <person name="Rogers J."/>
            <person name="Rogov P."/>
            <person name="Rutman M."/>
            <person name="Schupbach R."/>
            <person name="Seaman C."/>
            <person name="Settipalli S."/>
            <person name="Sharpe T."/>
            <person name="Sheridan J."/>
            <person name="Sherpa N."/>
            <person name="Shi J."/>
            <person name="Smirnov S."/>
            <person name="Smith C."/>
            <person name="Sougnez C."/>
            <person name="Spencer B."/>
            <person name="Stalker J."/>
            <person name="Stange-thomann N."/>
            <person name="Stavropoulos S."/>
            <person name="Stetson K."/>
            <person name="Stone C."/>
            <person name="Stone S."/>
            <person name="Stubbs M."/>
            <person name="Talamas J."/>
            <person name="Tchuinga P."/>
            <person name="Tenzing P."/>
            <person name="Tesfaye S."/>
            <person name="Theodore J."/>
            <person name="Thoulutsang Y."/>
            <person name="Topham K."/>
            <person name="Towey S."/>
            <person name="Tsamla T."/>
            <person name="Tsomo N."/>
            <person name="Vallee D."/>
            <person name="Vassiliev H."/>
            <person name="Venkataraman V."/>
            <person name="Vinson J."/>
            <person name="Vo A."/>
            <person name="Wade C."/>
            <person name="Wang S."/>
            <person name="Wangchuk T."/>
            <person name="Wangdi T."/>
            <person name="Whittaker C."/>
            <person name="Wilkinson J."/>
            <person name="Wu Y."/>
            <person name="Wyman D."/>
            <person name="Yadav S."/>
            <person name="Yang S."/>
            <person name="Yang X."/>
            <person name="Yeager S."/>
            <person name="Yee E."/>
            <person name="Young G."/>
            <person name="Zainoun J."/>
            <person name="Zembeck L."/>
            <person name="Zimmer A."/>
            <person name="Zody M."/>
            <person name="Lander E."/>
        </authorList>
    </citation>
    <scope>NUCLEOTIDE SEQUENCE [LARGE SCALE GENOMIC DNA]</scope>
</reference>
<dbReference type="AlphaFoldDB" id="H2YSJ6"/>
<dbReference type="PANTHER" id="PTHR13140:SF745">
    <property type="entry name" value="UNCONVENTIONAL MYOSIN-VI"/>
    <property type="match status" value="1"/>
</dbReference>
<name>H2YSJ6_CIOSA</name>
<sequence length="615" mass="72725">MVSVLDLMQGGFPSRAPFNEVYSMYKAIMPPKLKRLDSRLFCQALFKAIGLDNEDFKFGLTKVFFRPGKFAEFDQLMRSDPEHLKILIKKVEKWLLRARWRKVQWTSYSVIRLKNKMLWRRQQYICIQRHFRGWRARRLHVPRLVGLRKVVNLLTQLGRLREMTGVLKDNRREMLLKVEKHEKNINLSIDKIKVFTCALAQQLPNTILEGRVMEQMYRSLLEQEEVLIKDIQSRKMAEDAAEKARKIQVGVGSCLGPCSDRIIKKKFNQMKIWKKKEKEEKRKNYARKRKKKRELERERRKKTTVRCEKAKMEEERKREAEEQKKREEQQYKIQARLEAEMAARRKEEEMKRTIEEQEKRDHELAMRIAKDDGQFVEDFPPVGVIQQQKRLVDSQNEMLVGGVGAVGAMGATNKNDLSKWKYTELRDAINTSTDIQLLEECREEFHRRLKVYHMWKAKNKARNQTQEMRAPKAVSDNAERRPTAPVPRVMQIKKKENEQRYFRIPFIRPSDVGRDPNLTRKGWWYAHFDGPYIVRQMELHPDKVPLLLVAGKDDMQICELTLVDTGLTRKKGAEILPGEFEQVWNTNRGREYLLSAINNKQARPSYATAALQAAR</sequence>
<dbReference type="InterPro" id="IPR027417">
    <property type="entry name" value="P-loop_NTPase"/>
</dbReference>
<evidence type="ECO:0000256" key="3">
    <source>
        <dbReference type="ARBA" id="ARBA00022741"/>
    </source>
</evidence>
<dbReference type="GO" id="GO:0007605">
    <property type="term" value="P:sensory perception of sound"/>
    <property type="evidence" value="ECO:0007669"/>
    <property type="project" value="UniProtKB-KW"/>
</dbReference>
<dbReference type="InterPro" id="IPR049016">
    <property type="entry name" value="MYO6_lever"/>
</dbReference>
<protein>
    <recommendedName>
        <fullName evidence="1">Unconventional myosin-VI</fullName>
    </recommendedName>
    <alternativeName>
        <fullName evidence="6">Unconventional myosin-6</fullName>
    </alternativeName>
</protein>
<keyword evidence="11" id="KW-1185">Reference proteome</keyword>
<dbReference type="CDD" id="cd21759">
    <property type="entry name" value="CBD_MYO6-like"/>
    <property type="match status" value="1"/>
</dbReference>
<dbReference type="Ensembl" id="ENSCSAVT00000008414.1">
    <property type="protein sequence ID" value="ENSCSAVP00000008306.1"/>
    <property type="gene ID" value="ENSCSAVG00000004941.1"/>
</dbReference>
<organism evidence="10 11">
    <name type="scientific">Ciona savignyi</name>
    <name type="common">Pacific transparent sea squirt</name>
    <dbReference type="NCBI Taxonomy" id="51511"/>
    <lineage>
        <taxon>Eukaryota</taxon>
        <taxon>Metazoa</taxon>
        <taxon>Chordata</taxon>
        <taxon>Tunicata</taxon>
        <taxon>Ascidiacea</taxon>
        <taxon>Phlebobranchia</taxon>
        <taxon>Cionidae</taxon>
        <taxon>Ciona</taxon>
    </lineage>
</organism>
<dbReference type="HOGENOM" id="CLU_036569_0_0_1"/>
<feature type="region of interest" description="Disordered" evidence="8">
    <location>
        <begin position="278"/>
        <end position="329"/>
    </location>
</feature>
<evidence type="ECO:0000256" key="8">
    <source>
        <dbReference type="SAM" id="MobiDB-lite"/>
    </source>
</evidence>
<evidence type="ECO:0000256" key="2">
    <source>
        <dbReference type="ARBA" id="ARBA00022740"/>
    </source>
</evidence>
<evidence type="ECO:0000256" key="1">
    <source>
        <dbReference type="ARBA" id="ARBA00015382"/>
    </source>
</evidence>
<dbReference type="Gene3D" id="3.30.70.1590">
    <property type="match status" value="1"/>
</dbReference>
<evidence type="ECO:0000256" key="4">
    <source>
        <dbReference type="ARBA" id="ARBA00022840"/>
    </source>
</evidence>
<evidence type="ECO:0000256" key="5">
    <source>
        <dbReference type="ARBA" id="ARBA00023203"/>
    </source>
</evidence>
<proteinExistence type="inferred from homology"/>
<dbReference type="CDD" id="cd21958">
    <property type="entry name" value="MyUb_Myo6"/>
    <property type="match status" value="1"/>
</dbReference>
<dbReference type="Pfam" id="PF16521">
    <property type="entry name" value="Myosin-VI_CBD"/>
    <property type="match status" value="1"/>
</dbReference>
<evidence type="ECO:0000259" key="9">
    <source>
        <dbReference type="PROSITE" id="PS51456"/>
    </source>
</evidence>
<dbReference type="GO" id="GO:0005524">
    <property type="term" value="F:ATP binding"/>
    <property type="evidence" value="ECO:0007669"/>
    <property type="project" value="UniProtKB-KW"/>
</dbReference>
<keyword evidence="3" id="KW-0547">Nucleotide-binding</keyword>
<dbReference type="GO" id="GO:0005886">
    <property type="term" value="C:plasma membrane"/>
    <property type="evidence" value="ECO:0007669"/>
    <property type="project" value="TreeGrafter"/>
</dbReference>
<comment type="similarity">
    <text evidence="7">Belongs to the TRAFAC class myosin-kinesin ATPase superfamily. Myosin family.</text>
</comment>
<keyword evidence="7" id="KW-0505">Motor protein</keyword>
<keyword evidence="5 7" id="KW-0009">Actin-binding</keyword>
<reference evidence="10" key="2">
    <citation type="submission" date="2025-08" db="UniProtKB">
        <authorList>
            <consortium name="Ensembl"/>
        </authorList>
    </citation>
    <scope>IDENTIFICATION</scope>
</reference>
<keyword evidence="4" id="KW-0067">ATP-binding</keyword>
<dbReference type="GO" id="GO:0030048">
    <property type="term" value="P:actin filament-based movement"/>
    <property type="evidence" value="ECO:0007669"/>
    <property type="project" value="TreeGrafter"/>
</dbReference>
<evidence type="ECO:0000313" key="10">
    <source>
        <dbReference type="Ensembl" id="ENSCSAVP00000008306.1"/>
    </source>
</evidence>
<dbReference type="GO" id="GO:0000146">
    <property type="term" value="F:microfilament motor activity"/>
    <property type="evidence" value="ECO:0007669"/>
    <property type="project" value="TreeGrafter"/>
</dbReference>
<dbReference type="SUPFAM" id="SSF52540">
    <property type="entry name" value="P-loop containing nucleoside triphosphate hydrolases"/>
    <property type="match status" value="1"/>
</dbReference>
<dbReference type="GO" id="GO:0007015">
    <property type="term" value="P:actin filament organization"/>
    <property type="evidence" value="ECO:0007669"/>
    <property type="project" value="TreeGrafter"/>
</dbReference>
<feature type="domain" description="Myosin motor" evidence="9">
    <location>
        <begin position="1"/>
        <end position="78"/>
    </location>
</feature>
<feature type="region of interest" description="Disordered" evidence="8">
    <location>
        <begin position="460"/>
        <end position="483"/>
    </location>
</feature>
<dbReference type="Pfam" id="PF00063">
    <property type="entry name" value="Myosin_head"/>
    <property type="match status" value="1"/>
</dbReference>
<dbReference type="InterPro" id="IPR001609">
    <property type="entry name" value="Myosin_head_motor_dom-like"/>
</dbReference>
<evidence type="ECO:0000256" key="6">
    <source>
        <dbReference type="ARBA" id="ARBA00030027"/>
    </source>
</evidence>